<dbReference type="Gene3D" id="3.80.20.20">
    <property type="entry name" value="Receptor L-domain"/>
    <property type="match status" value="1"/>
</dbReference>
<gene>
    <name evidence="2" type="ORF">WA026_006162</name>
</gene>
<comment type="caution">
    <text evidence="2">The sequence shown here is derived from an EMBL/GenBank/DDBJ whole genome shotgun (WGS) entry which is preliminary data.</text>
</comment>
<sequence>MVATIERHIEMGIGLYNLREIQNGHVIIGKCPNLCYVHTIDWSALGTSLSKYADIPECKLEECAPDCEGKIFSMKIHCGELQC</sequence>
<feature type="domain" description="Receptor L-domain" evidence="1">
    <location>
        <begin position="13"/>
        <end position="44"/>
    </location>
</feature>
<protein>
    <recommendedName>
        <fullName evidence="1">Receptor L-domain domain-containing protein</fullName>
    </recommendedName>
</protein>
<name>A0AAW1TP07_9CUCU</name>
<proteinExistence type="predicted"/>
<keyword evidence="3" id="KW-1185">Reference proteome</keyword>
<dbReference type="AlphaFoldDB" id="A0AAW1TP07"/>
<dbReference type="Proteomes" id="UP001431783">
    <property type="component" value="Unassembled WGS sequence"/>
</dbReference>
<evidence type="ECO:0000259" key="1">
    <source>
        <dbReference type="Pfam" id="PF01030"/>
    </source>
</evidence>
<evidence type="ECO:0000313" key="2">
    <source>
        <dbReference type="EMBL" id="KAK9870067.1"/>
    </source>
</evidence>
<dbReference type="EMBL" id="JARQZJ010000002">
    <property type="protein sequence ID" value="KAK9870067.1"/>
    <property type="molecule type" value="Genomic_DNA"/>
</dbReference>
<dbReference type="InterPro" id="IPR036941">
    <property type="entry name" value="Rcpt_L-dom_sf"/>
</dbReference>
<reference evidence="2 3" key="1">
    <citation type="submission" date="2023-03" db="EMBL/GenBank/DDBJ databases">
        <title>Genome insight into feeding habits of ladybird beetles.</title>
        <authorList>
            <person name="Li H.-S."/>
            <person name="Huang Y.-H."/>
            <person name="Pang H."/>
        </authorList>
    </citation>
    <scope>NUCLEOTIDE SEQUENCE [LARGE SCALE GENOMIC DNA]</scope>
    <source>
        <strain evidence="2">SYSU_2023b</strain>
        <tissue evidence="2">Whole body</tissue>
    </source>
</reference>
<dbReference type="Pfam" id="PF01030">
    <property type="entry name" value="Recep_L_domain"/>
    <property type="match status" value="1"/>
</dbReference>
<evidence type="ECO:0000313" key="3">
    <source>
        <dbReference type="Proteomes" id="UP001431783"/>
    </source>
</evidence>
<dbReference type="InterPro" id="IPR000494">
    <property type="entry name" value="Rcpt_L-dom"/>
</dbReference>
<dbReference type="SUPFAM" id="SSF52058">
    <property type="entry name" value="L domain-like"/>
    <property type="match status" value="1"/>
</dbReference>
<accession>A0AAW1TP07</accession>
<organism evidence="2 3">
    <name type="scientific">Henosepilachna vigintioctopunctata</name>
    <dbReference type="NCBI Taxonomy" id="420089"/>
    <lineage>
        <taxon>Eukaryota</taxon>
        <taxon>Metazoa</taxon>
        <taxon>Ecdysozoa</taxon>
        <taxon>Arthropoda</taxon>
        <taxon>Hexapoda</taxon>
        <taxon>Insecta</taxon>
        <taxon>Pterygota</taxon>
        <taxon>Neoptera</taxon>
        <taxon>Endopterygota</taxon>
        <taxon>Coleoptera</taxon>
        <taxon>Polyphaga</taxon>
        <taxon>Cucujiformia</taxon>
        <taxon>Coccinelloidea</taxon>
        <taxon>Coccinellidae</taxon>
        <taxon>Epilachninae</taxon>
        <taxon>Epilachnini</taxon>
        <taxon>Henosepilachna</taxon>
    </lineage>
</organism>